<dbReference type="Proteomes" id="UP000735302">
    <property type="component" value="Unassembled WGS sequence"/>
</dbReference>
<keyword evidence="8" id="KW-0807">Transducer</keyword>
<evidence type="ECO:0000256" key="4">
    <source>
        <dbReference type="ARBA" id="ARBA00022989"/>
    </source>
</evidence>
<evidence type="ECO:0000313" key="11">
    <source>
        <dbReference type="EMBL" id="GFO10469.1"/>
    </source>
</evidence>
<keyword evidence="7 11" id="KW-0675">Receptor</keyword>
<feature type="transmembrane region" description="Helical" evidence="9">
    <location>
        <begin position="176"/>
        <end position="197"/>
    </location>
</feature>
<feature type="transmembrane region" description="Helical" evidence="9">
    <location>
        <begin position="298"/>
        <end position="326"/>
    </location>
</feature>
<feature type="transmembrane region" description="Helical" evidence="9">
    <location>
        <begin position="228"/>
        <end position="254"/>
    </location>
</feature>
<keyword evidence="4 9" id="KW-1133">Transmembrane helix</keyword>
<evidence type="ECO:0000256" key="7">
    <source>
        <dbReference type="ARBA" id="ARBA00023170"/>
    </source>
</evidence>
<protein>
    <submittedName>
        <fullName evidence="11">Chemosensory receptor a</fullName>
    </submittedName>
</protein>
<evidence type="ECO:0000313" key="12">
    <source>
        <dbReference type="Proteomes" id="UP000735302"/>
    </source>
</evidence>
<dbReference type="PANTHER" id="PTHR24249:SF372">
    <property type="entry name" value="G-PROTEIN COUPLED RECEPTORS FAMILY 1 PROFILE DOMAIN-CONTAINING PROTEIN"/>
    <property type="match status" value="1"/>
</dbReference>
<evidence type="ECO:0000256" key="9">
    <source>
        <dbReference type="SAM" id="Phobius"/>
    </source>
</evidence>
<dbReference type="Pfam" id="PF00001">
    <property type="entry name" value="7tm_1"/>
    <property type="match status" value="1"/>
</dbReference>
<dbReference type="PROSITE" id="PS50262">
    <property type="entry name" value="G_PROTEIN_RECEP_F1_2"/>
    <property type="match status" value="1"/>
</dbReference>
<evidence type="ECO:0000256" key="2">
    <source>
        <dbReference type="ARBA" id="ARBA00022475"/>
    </source>
</evidence>
<keyword evidence="2" id="KW-1003">Cell membrane</keyword>
<name>A0AAV4AWH0_9GAST</name>
<evidence type="ECO:0000256" key="3">
    <source>
        <dbReference type="ARBA" id="ARBA00022692"/>
    </source>
</evidence>
<dbReference type="InterPro" id="IPR017452">
    <property type="entry name" value="GPCR_Rhodpsn_7TM"/>
</dbReference>
<keyword evidence="12" id="KW-1185">Reference proteome</keyword>
<gene>
    <name evidence="11" type="ORF">PoB_003697400</name>
</gene>
<feature type="transmembrane region" description="Helical" evidence="9">
    <location>
        <begin position="92"/>
        <end position="117"/>
    </location>
</feature>
<dbReference type="Gene3D" id="1.20.1070.10">
    <property type="entry name" value="Rhodopsin 7-helix transmembrane proteins"/>
    <property type="match status" value="1"/>
</dbReference>
<accession>A0AAV4AWH0</accession>
<dbReference type="PANTHER" id="PTHR24249">
    <property type="entry name" value="HISTAMINE RECEPTOR-RELATED G-PROTEIN COUPLED RECEPTOR"/>
    <property type="match status" value="1"/>
</dbReference>
<evidence type="ECO:0000256" key="6">
    <source>
        <dbReference type="ARBA" id="ARBA00023136"/>
    </source>
</evidence>
<dbReference type="GO" id="GO:0004930">
    <property type="term" value="F:G protein-coupled receptor activity"/>
    <property type="evidence" value="ECO:0007669"/>
    <property type="project" value="UniProtKB-KW"/>
</dbReference>
<dbReference type="EMBL" id="BLXT01004185">
    <property type="protein sequence ID" value="GFO10469.1"/>
    <property type="molecule type" value="Genomic_DNA"/>
</dbReference>
<evidence type="ECO:0000259" key="10">
    <source>
        <dbReference type="PROSITE" id="PS50262"/>
    </source>
</evidence>
<keyword evidence="3 9" id="KW-0812">Transmembrane</keyword>
<dbReference type="InterPro" id="IPR050569">
    <property type="entry name" value="TAAR"/>
</dbReference>
<dbReference type="SUPFAM" id="SSF81321">
    <property type="entry name" value="Family A G protein-coupled receptor-like"/>
    <property type="match status" value="1"/>
</dbReference>
<comment type="caution">
    <text evidence="11">The sequence shown here is derived from an EMBL/GenBank/DDBJ whole genome shotgun (WGS) entry which is preliminary data.</text>
</comment>
<evidence type="ECO:0000256" key="1">
    <source>
        <dbReference type="ARBA" id="ARBA00004651"/>
    </source>
</evidence>
<feature type="transmembrane region" description="Helical" evidence="9">
    <location>
        <begin position="50"/>
        <end position="80"/>
    </location>
</feature>
<comment type="subcellular location">
    <subcellularLocation>
        <location evidence="1">Cell membrane</location>
        <topology evidence="1">Multi-pass membrane protein</topology>
    </subcellularLocation>
</comment>
<feature type="domain" description="G-protein coupled receptors family 1 profile" evidence="10">
    <location>
        <begin position="71"/>
        <end position="361"/>
    </location>
</feature>
<dbReference type="InterPro" id="IPR000276">
    <property type="entry name" value="GPCR_Rhodpsn"/>
</dbReference>
<keyword evidence="5" id="KW-0297">G-protein coupled receptor</keyword>
<evidence type="ECO:0000256" key="5">
    <source>
        <dbReference type="ARBA" id="ARBA00023040"/>
    </source>
</evidence>
<evidence type="ECO:0000256" key="8">
    <source>
        <dbReference type="ARBA" id="ARBA00023224"/>
    </source>
</evidence>
<dbReference type="AlphaFoldDB" id="A0AAV4AWH0"/>
<proteinExistence type="predicted"/>
<feature type="transmembrane region" description="Helical" evidence="9">
    <location>
        <begin position="338"/>
        <end position="362"/>
    </location>
</feature>
<keyword evidence="6 9" id="KW-0472">Membrane</keyword>
<reference evidence="11 12" key="1">
    <citation type="journal article" date="2021" name="Elife">
        <title>Chloroplast acquisition without the gene transfer in kleptoplastic sea slugs, Plakobranchus ocellatus.</title>
        <authorList>
            <person name="Maeda T."/>
            <person name="Takahashi S."/>
            <person name="Yoshida T."/>
            <person name="Shimamura S."/>
            <person name="Takaki Y."/>
            <person name="Nagai Y."/>
            <person name="Toyoda A."/>
            <person name="Suzuki Y."/>
            <person name="Arimoto A."/>
            <person name="Ishii H."/>
            <person name="Satoh N."/>
            <person name="Nishiyama T."/>
            <person name="Hasebe M."/>
            <person name="Maruyama T."/>
            <person name="Minagawa J."/>
            <person name="Obokata J."/>
            <person name="Shigenobu S."/>
        </authorList>
    </citation>
    <scope>NUCLEOTIDE SEQUENCE [LARGE SCALE GENOMIC DNA]</scope>
</reference>
<dbReference type="GO" id="GO:0005886">
    <property type="term" value="C:plasma membrane"/>
    <property type="evidence" value="ECO:0007669"/>
    <property type="project" value="UniProtKB-SubCell"/>
</dbReference>
<feature type="transmembrane region" description="Helical" evidence="9">
    <location>
        <begin position="137"/>
        <end position="164"/>
    </location>
</feature>
<sequence>MYVHFAEEDNTTYYLALHQMTDNPFHLLEDHSKDSSILNLASGILSDEQFYIIFLFIFFTSQLINICAIIANILSIAVFVKLGFLEPSNISLITLALCDFTLAVLFTWNNLCIWLTYHNVRLPFHGENVTFLTGGAQSAFLSCTVAWITAFISFERCLCILVPLKVRRLITPRGTSLAMLIIILLTFCPSFSIYIRYKFVWVFNQYLNITILNTIPDNSEFAILFEKISIVIFGVTKPFLAFSIVLICTMLLVVQLRKISSWRMSVTSAKTQPVVIEQNPAASSSAVEVRISQKEERLVRMVVAIASVFIVSYIPTCILLLCYVVFDDFNQFGVYKRLFIVSGYIVSLGQPIGGSVNILIYYKMASKFRSVFRRLVRLDRQEQERRELE</sequence>
<organism evidence="11 12">
    <name type="scientific">Plakobranchus ocellatus</name>
    <dbReference type="NCBI Taxonomy" id="259542"/>
    <lineage>
        <taxon>Eukaryota</taxon>
        <taxon>Metazoa</taxon>
        <taxon>Spiralia</taxon>
        <taxon>Lophotrochozoa</taxon>
        <taxon>Mollusca</taxon>
        <taxon>Gastropoda</taxon>
        <taxon>Heterobranchia</taxon>
        <taxon>Euthyneura</taxon>
        <taxon>Panpulmonata</taxon>
        <taxon>Sacoglossa</taxon>
        <taxon>Placobranchoidea</taxon>
        <taxon>Plakobranchidae</taxon>
        <taxon>Plakobranchus</taxon>
    </lineage>
</organism>